<protein>
    <submittedName>
        <fullName evidence="1">Uncharacterized protein</fullName>
    </submittedName>
</protein>
<evidence type="ECO:0000313" key="1">
    <source>
        <dbReference type="EMBL" id="TVX84039.1"/>
    </source>
</evidence>
<organism evidence="1 2">
    <name type="scientific">Peribacillus simplex</name>
    <dbReference type="NCBI Taxonomy" id="1478"/>
    <lineage>
        <taxon>Bacteria</taxon>
        <taxon>Bacillati</taxon>
        <taxon>Bacillota</taxon>
        <taxon>Bacilli</taxon>
        <taxon>Bacillales</taxon>
        <taxon>Bacillaceae</taxon>
        <taxon>Peribacillus</taxon>
    </lineage>
</organism>
<dbReference type="Proteomes" id="UP000317770">
    <property type="component" value="Unassembled WGS sequence"/>
</dbReference>
<reference evidence="1 2" key="1">
    <citation type="submission" date="2019-07" db="EMBL/GenBank/DDBJ databases">
        <title>Genome assembly of Bacillus simplex strain GGC-P6A.</title>
        <authorList>
            <person name="Jennings M.E."/>
            <person name="Barton H.A."/>
        </authorList>
    </citation>
    <scope>NUCLEOTIDE SEQUENCE [LARGE SCALE GENOMIC DNA]</scope>
    <source>
        <strain evidence="1 2">GGC-P6A</strain>
    </source>
</reference>
<accession>A0A8B5Y4N5</accession>
<comment type="caution">
    <text evidence="1">The sequence shown here is derived from an EMBL/GenBank/DDBJ whole genome shotgun (WGS) entry which is preliminary data.</text>
</comment>
<sequence length="75" mass="9028">MEYYKDKLGKELMIDGKTCIAIYGLSPQEVVNKILYYSDEKRYSDICKNVYKNYKIKVDFDKEEKVLRKFIDSLR</sequence>
<dbReference type="EMBL" id="VNKI01000001">
    <property type="protein sequence ID" value="TVX84039.1"/>
    <property type="molecule type" value="Genomic_DNA"/>
</dbReference>
<proteinExistence type="predicted"/>
<gene>
    <name evidence="1" type="ORF">FQP34_02120</name>
</gene>
<evidence type="ECO:0000313" key="2">
    <source>
        <dbReference type="Proteomes" id="UP000317770"/>
    </source>
</evidence>
<dbReference type="AlphaFoldDB" id="A0A8B5Y4N5"/>
<name>A0A8B5Y4N5_9BACI</name>